<organism evidence="2 3">
    <name type="scientific">Meloidogyne incognita</name>
    <name type="common">Southern root-knot nematode worm</name>
    <name type="synonym">Oxyuris incognita</name>
    <dbReference type="NCBI Taxonomy" id="6306"/>
    <lineage>
        <taxon>Eukaryota</taxon>
        <taxon>Metazoa</taxon>
        <taxon>Ecdysozoa</taxon>
        <taxon>Nematoda</taxon>
        <taxon>Chromadorea</taxon>
        <taxon>Rhabditida</taxon>
        <taxon>Tylenchina</taxon>
        <taxon>Tylenchomorpha</taxon>
        <taxon>Tylenchoidea</taxon>
        <taxon>Meloidogynidae</taxon>
        <taxon>Meloidogyninae</taxon>
        <taxon>Meloidogyne</taxon>
        <taxon>Meloidogyne incognita group</taxon>
    </lineage>
</organism>
<reference evidence="3" key="1">
    <citation type="submission" date="2022-11" db="UniProtKB">
        <authorList>
            <consortium name="WormBaseParasite"/>
        </authorList>
    </citation>
    <scope>IDENTIFICATION</scope>
</reference>
<keyword evidence="1" id="KW-0812">Transmembrane</keyword>
<evidence type="ECO:0000313" key="3">
    <source>
        <dbReference type="WBParaSite" id="Minc3s01455g23955"/>
    </source>
</evidence>
<evidence type="ECO:0000256" key="1">
    <source>
        <dbReference type="SAM" id="Phobius"/>
    </source>
</evidence>
<keyword evidence="2" id="KW-1185">Reference proteome</keyword>
<dbReference type="WBParaSite" id="Minc3s01455g23955">
    <property type="protein sequence ID" value="Minc3s01455g23955"/>
    <property type="gene ID" value="Minc3s01455g23955"/>
</dbReference>
<dbReference type="AlphaFoldDB" id="A0A914M8X7"/>
<sequence length="152" mass="17511">MDSTYAHSTTTITATRLGANLRNMFINVINHRETNFIITSFIIFAALYASLTAIFERSLLHPLTITQQKQQIVYPPQLSLTPSNHTWEEKTHFGDFPFSSPFRQCRQLNSYFFIFIFLVLFHLPANSLVLILANVRFQSLSIYIFVFLVGVS</sequence>
<proteinExistence type="predicted"/>
<feature type="transmembrane region" description="Helical" evidence="1">
    <location>
        <begin position="108"/>
        <end position="125"/>
    </location>
</feature>
<name>A0A914M8X7_MELIC</name>
<keyword evidence="1" id="KW-1133">Transmembrane helix</keyword>
<evidence type="ECO:0000313" key="2">
    <source>
        <dbReference type="Proteomes" id="UP000887563"/>
    </source>
</evidence>
<accession>A0A914M8X7</accession>
<feature type="transmembrane region" description="Helical" evidence="1">
    <location>
        <begin position="36"/>
        <end position="55"/>
    </location>
</feature>
<dbReference type="Proteomes" id="UP000887563">
    <property type="component" value="Unplaced"/>
</dbReference>
<keyword evidence="1" id="KW-0472">Membrane</keyword>
<protein>
    <submittedName>
        <fullName evidence="3">Transmembrane protein</fullName>
    </submittedName>
</protein>